<protein>
    <recommendedName>
        <fullName evidence="8">ABC3 transporter permease C-terminal domain-containing protein</fullName>
    </recommendedName>
</protein>
<accession>A0AB33XV84</accession>
<evidence type="ECO:0000313" key="10">
    <source>
        <dbReference type="Proteomes" id="UP000009352"/>
    </source>
</evidence>
<dbReference type="AlphaFoldDB" id="A0AB33XV84"/>
<dbReference type="PANTHER" id="PTHR30572">
    <property type="entry name" value="MEMBRANE COMPONENT OF TRANSPORTER-RELATED"/>
    <property type="match status" value="1"/>
</dbReference>
<evidence type="ECO:0000256" key="5">
    <source>
        <dbReference type="ARBA" id="ARBA00023136"/>
    </source>
</evidence>
<sequence>MMGIVEHLTKVQLLGQKARTITTVLAMAVAATLTLATLIGIYSARHSMYQENIQSTGGMQFAISQLDRQTAQAIEKDSAITQSVVYQRQGTVDIKEPGVAKAMASPLLTLPKAAMQRLVKPVVLAGRLPKQPNEAILAQDLVTKQNRIGQIIQSRQQGKNIQLKIVGSYRGYAGLLPPYGVLTLGTVTGSKGYTVAAAFKDYSNFYGKLQALTTQYQVHSRQLAINGLALERAGESRDVKLRVMFALLVAVILSVIGFVSLALIYTSINLSVRSQTQRYGLLRSIGATPKQLRRLVYSQAAMLAFPAFLIGIGMGIGGLAVAFHILNQRFIVQGNTFKLFLVIDWWPIFLGAIFMFLVTLVAAWRPAHRAASVSPIAAVQMLPESVKISRRSRRPSPIERLFRSPTAKLAYKQYRRLGWSKLTMIATLSLSLMIFIGLTGFFRSVLTLNNETFTQQADVTIASTAAVDAIPWTFEPSEVAGIKQATVTGTKQMQLAHAPRAFGSKMNVIVVSNRLFQTAFQNQPTVLTSSQLVVNSKTGQREQRWQLPRDFSGTLQLINRRGEKQFTQSIRVVTKTTAALGKWQFGDQSGLVLSRDRYLKLLKALAINDRELDYSIQTRLTQAKFHDSVAKILRKMVPQGALNDQIANRAQESSFGLAIQVMVYGFLTLLTLVSLANIVNHIFANLLQRRRSLAMLQGVGMTPRQITSMIGLENGFLFGTSLVVGSILGTGLAWLLYRVANTGIAFNYRVPWQEILIAGGMLMLIWAVFTGVSHQILKHQDLDQLIRLS</sequence>
<dbReference type="GO" id="GO:0005886">
    <property type="term" value="C:plasma membrane"/>
    <property type="evidence" value="ECO:0007669"/>
    <property type="project" value="UniProtKB-SubCell"/>
</dbReference>
<dbReference type="Pfam" id="PF02687">
    <property type="entry name" value="FtsX"/>
    <property type="match status" value="2"/>
</dbReference>
<evidence type="ECO:0000256" key="6">
    <source>
        <dbReference type="ARBA" id="ARBA00038076"/>
    </source>
</evidence>
<organism evidence="9 10">
    <name type="scientific">Lacticaseibacillus rhamnosus LRHMDP3</name>
    <dbReference type="NCBI Taxonomy" id="1203259"/>
    <lineage>
        <taxon>Bacteria</taxon>
        <taxon>Bacillati</taxon>
        <taxon>Bacillota</taxon>
        <taxon>Bacilli</taxon>
        <taxon>Lactobacillales</taxon>
        <taxon>Lactobacillaceae</taxon>
        <taxon>Lacticaseibacillus</taxon>
    </lineage>
</organism>
<evidence type="ECO:0000256" key="4">
    <source>
        <dbReference type="ARBA" id="ARBA00022989"/>
    </source>
</evidence>
<feature type="transmembrane region" description="Helical" evidence="7">
    <location>
        <begin position="755"/>
        <end position="777"/>
    </location>
</feature>
<feature type="transmembrane region" description="Helical" evidence="7">
    <location>
        <begin position="300"/>
        <end position="325"/>
    </location>
</feature>
<keyword evidence="4 7" id="KW-1133">Transmembrane helix</keyword>
<feature type="transmembrane region" description="Helical" evidence="7">
    <location>
        <begin position="345"/>
        <end position="364"/>
    </location>
</feature>
<comment type="similarity">
    <text evidence="6">Belongs to the ABC-4 integral membrane protein family.</text>
</comment>
<dbReference type="Proteomes" id="UP000009352">
    <property type="component" value="Unassembled WGS sequence"/>
</dbReference>
<proteinExistence type="inferred from homology"/>
<gene>
    <name evidence="9" type="ORF">LRHMDP3_1440</name>
</gene>
<comment type="subcellular location">
    <subcellularLocation>
        <location evidence="1">Cell membrane</location>
        <topology evidence="1">Multi-pass membrane protein</topology>
    </subcellularLocation>
</comment>
<reference evidence="9 10" key="1">
    <citation type="journal article" date="2013" name="Genome Announc.">
        <title>Draft Genome Sequence of Staphylococcus simulans UMC-CNS-990, Isolated from a Case of Chronic Bovine Mastitis.</title>
        <authorList>
            <person name="Calcutt M.J."/>
            <person name="Foecking M.F."/>
            <person name="Hsieh H.Y."/>
            <person name="Perry J."/>
            <person name="Stewart G.C."/>
            <person name="Middleton J.R."/>
        </authorList>
    </citation>
    <scope>NUCLEOTIDE SEQUENCE [LARGE SCALE GENOMIC DNA]</scope>
    <source>
        <strain evidence="9 10">LRHMDP3</strain>
    </source>
</reference>
<keyword evidence="2" id="KW-1003">Cell membrane</keyword>
<feature type="transmembrane region" description="Helical" evidence="7">
    <location>
        <begin position="661"/>
        <end position="687"/>
    </location>
</feature>
<evidence type="ECO:0000256" key="3">
    <source>
        <dbReference type="ARBA" id="ARBA00022692"/>
    </source>
</evidence>
<evidence type="ECO:0000313" key="9">
    <source>
        <dbReference type="EMBL" id="EKS51057.1"/>
    </source>
</evidence>
<feature type="domain" description="ABC3 transporter permease C-terminal" evidence="8">
    <location>
        <begin position="666"/>
        <end position="769"/>
    </location>
</feature>
<feature type="transmembrane region" description="Helical" evidence="7">
    <location>
        <begin position="21"/>
        <end position="42"/>
    </location>
</feature>
<dbReference type="EMBL" id="AMQX01000006">
    <property type="protein sequence ID" value="EKS51057.1"/>
    <property type="molecule type" value="Genomic_DNA"/>
</dbReference>
<dbReference type="PANTHER" id="PTHR30572:SF4">
    <property type="entry name" value="ABC TRANSPORTER PERMEASE YTRF"/>
    <property type="match status" value="1"/>
</dbReference>
<feature type="transmembrane region" description="Helical" evidence="7">
    <location>
        <begin position="422"/>
        <end position="442"/>
    </location>
</feature>
<evidence type="ECO:0000256" key="7">
    <source>
        <dbReference type="SAM" id="Phobius"/>
    </source>
</evidence>
<comment type="caution">
    <text evidence="9">The sequence shown here is derived from an EMBL/GenBank/DDBJ whole genome shotgun (WGS) entry which is preliminary data.</text>
</comment>
<dbReference type="InterPro" id="IPR003838">
    <property type="entry name" value="ABC3_permease_C"/>
</dbReference>
<name>A0AB33XV84_LACRH</name>
<keyword evidence="5 7" id="KW-0472">Membrane</keyword>
<evidence type="ECO:0000256" key="1">
    <source>
        <dbReference type="ARBA" id="ARBA00004651"/>
    </source>
</evidence>
<dbReference type="InterPro" id="IPR050250">
    <property type="entry name" value="Macrolide_Exporter_MacB"/>
</dbReference>
<dbReference type="GO" id="GO:0022857">
    <property type="term" value="F:transmembrane transporter activity"/>
    <property type="evidence" value="ECO:0007669"/>
    <property type="project" value="TreeGrafter"/>
</dbReference>
<evidence type="ECO:0000256" key="2">
    <source>
        <dbReference type="ARBA" id="ARBA00022475"/>
    </source>
</evidence>
<keyword evidence="3 7" id="KW-0812">Transmembrane</keyword>
<feature type="domain" description="ABC3 transporter permease C-terminal" evidence="8">
    <location>
        <begin position="251"/>
        <end position="375"/>
    </location>
</feature>
<evidence type="ECO:0000259" key="8">
    <source>
        <dbReference type="Pfam" id="PF02687"/>
    </source>
</evidence>
<feature type="transmembrane region" description="Helical" evidence="7">
    <location>
        <begin position="243"/>
        <end position="268"/>
    </location>
</feature>
<feature type="transmembrane region" description="Helical" evidence="7">
    <location>
        <begin position="715"/>
        <end position="735"/>
    </location>
</feature>